<dbReference type="GO" id="GO:0003677">
    <property type="term" value="F:DNA binding"/>
    <property type="evidence" value="ECO:0007669"/>
    <property type="project" value="UniProtKB-KW"/>
</dbReference>
<dbReference type="PANTHER" id="PTHR46558:SF15">
    <property type="entry name" value="HELIX-TURN-HELIX DOMAIN PROTEIN"/>
    <property type="match status" value="1"/>
</dbReference>
<comment type="caution">
    <text evidence="3">The sequence shown here is derived from an EMBL/GenBank/DDBJ whole genome shotgun (WGS) entry which is preliminary data.</text>
</comment>
<dbReference type="OrthoDB" id="2475196at2"/>
<name>A0A2I1MSD2_9LACT</name>
<protein>
    <submittedName>
        <fullName evidence="3">XRE family transcriptional regulator</fullName>
    </submittedName>
</protein>
<reference evidence="3 4" key="1">
    <citation type="submission" date="2017-12" db="EMBL/GenBank/DDBJ databases">
        <title>Phylogenetic diversity of female urinary microbiome.</title>
        <authorList>
            <person name="Thomas-White K."/>
            <person name="Wolfe A.J."/>
        </authorList>
    </citation>
    <scope>NUCLEOTIDE SEQUENCE [LARGE SCALE GENOMIC DNA]</scope>
    <source>
        <strain evidence="3 4">UMB0139</strain>
    </source>
</reference>
<dbReference type="SUPFAM" id="SSF47413">
    <property type="entry name" value="lambda repressor-like DNA-binding domains"/>
    <property type="match status" value="1"/>
</dbReference>
<evidence type="ECO:0000313" key="3">
    <source>
        <dbReference type="EMBL" id="PKZ23049.1"/>
    </source>
</evidence>
<dbReference type="EMBL" id="PKGY01000001">
    <property type="protein sequence ID" value="PKZ23049.1"/>
    <property type="molecule type" value="Genomic_DNA"/>
</dbReference>
<dbReference type="AlphaFoldDB" id="A0A2I1MSD2"/>
<dbReference type="InterPro" id="IPR001387">
    <property type="entry name" value="Cro/C1-type_HTH"/>
</dbReference>
<feature type="domain" description="HTH cro/C1-type" evidence="2">
    <location>
        <begin position="8"/>
        <end position="61"/>
    </location>
</feature>
<dbReference type="Pfam" id="PF01381">
    <property type="entry name" value="HTH_3"/>
    <property type="match status" value="1"/>
</dbReference>
<dbReference type="PROSITE" id="PS50943">
    <property type="entry name" value="HTH_CROC1"/>
    <property type="match status" value="1"/>
</dbReference>
<dbReference type="CDD" id="cd00093">
    <property type="entry name" value="HTH_XRE"/>
    <property type="match status" value="1"/>
</dbReference>
<keyword evidence="1" id="KW-0238">DNA-binding</keyword>
<gene>
    <name evidence="3" type="ORF">CYJ28_00395</name>
</gene>
<accession>A0A2I1MSD2</accession>
<evidence type="ECO:0000259" key="2">
    <source>
        <dbReference type="PROSITE" id="PS50943"/>
    </source>
</evidence>
<organism evidence="3 4">
    <name type="scientific">Aerococcus sanguinicola</name>
    <dbReference type="NCBI Taxonomy" id="119206"/>
    <lineage>
        <taxon>Bacteria</taxon>
        <taxon>Bacillati</taxon>
        <taxon>Bacillota</taxon>
        <taxon>Bacilli</taxon>
        <taxon>Lactobacillales</taxon>
        <taxon>Aerococcaceae</taxon>
        <taxon>Aerococcus</taxon>
    </lineage>
</organism>
<dbReference type="SMART" id="SM00530">
    <property type="entry name" value="HTH_XRE"/>
    <property type="match status" value="1"/>
</dbReference>
<dbReference type="PANTHER" id="PTHR46558">
    <property type="entry name" value="TRACRIPTIONAL REGULATORY PROTEIN-RELATED-RELATED"/>
    <property type="match status" value="1"/>
</dbReference>
<evidence type="ECO:0000313" key="4">
    <source>
        <dbReference type="Proteomes" id="UP000234239"/>
    </source>
</evidence>
<dbReference type="InterPro" id="IPR010982">
    <property type="entry name" value="Lambda_DNA-bd_dom_sf"/>
</dbReference>
<sequence length="101" mass="11891">MPVLAENLKFLREKNNYYQKDIAKKLNRKTNSTISDWENGKYTPSLVEELAAIYHVGIDELLKEDLREKYQSPSDQLIEIYESLDTDKQAQLLHYAQDLKE</sequence>
<evidence type="ECO:0000256" key="1">
    <source>
        <dbReference type="ARBA" id="ARBA00023125"/>
    </source>
</evidence>
<dbReference type="Proteomes" id="UP000234239">
    <property type="component" value="Unassembled WGS sequence"/>
</dbReference>
<proteinExistence type="predicted"/>
<dbReference type="Gene3D" id="1.10.260.40">
    <property type="entry name" value="lambda repressor-like DNA-binding domains"/>
    <property type="match status" value="1"/>
</dbReference>